<accession>A0A0P7ZJN4</accession>
<evidence type="ECO:0000313" key="2">
    <source>
        <dbReference type="Proteomes" id="UP000050360"/>
    </source>
</evidence>
<reference evidence="1 2" key="1">
    <citation type="submission" date="2015-09" db="EMBL/GenBank/DDBJ databases">
        <title>A metagenomics-based metabolic model of nitrate-dependent anaerobic oxidation of methane by Methanoperedens-like archaea.</title>
        <authorList>
            <person name="Arshad A."/>
            <person name="Speth D.R."/>
            <person name="De Graaf R.M."/>
            <person name="Op Den Camp H.J."/>
            <person name="Jetten M.S."/>
            <person name="Welte C.U."/>
        </authorList>
    </citation>
    <scope>NUCLEOTIDE SEQUENCE [LARGE SCALE GENOMIC DNA]</scope>
</reference>
<evidence type="ECO:0000313" key="1">
    <source>
        <dbReference type="EMBL" id="KPQ44047.1"/>
    </source>
</evidence>
<proteinExistence type="predicted"/>
<gene>
    <name evidence="1" type="ORF">MPEBLZ_01384</name>
</gene>
<organism evidence="1 2">
    <name type="scientific">Candidatus Methanoperedens nitratireducens</name>
    <dbReference type="NCBI Taxonomy" id="1392998"/>
    <lineage>
        <taxon>Archaea</taxon>
        <taxon>Methanobacteriati</taxon>
        <taxon>Methanobacteriota</taxon>
        <taxon>Stenosarchaea group</taxon>
        <taxon>Methanomicrobia</taxon>
        <taxon>Methanosarcinales</taxon>
        <taxon>ANME-2 cluster</taxon>
        <taxon>Candidatus Methanoperedentaceae</taxon>
        <taxon>Candidatus Methanoperedens</taxon>
    </lineage>
</organism>
<dbReference type="EMBL" id="LKCM01000115">
    <property type="protein sequence ID" value="KPQ44047.1"/>
    <property type="molecule type" value="Genomic_DNA"/>
</dbReference>
<protein>
    <submittedName>
        <fullName evidence="1">Uncharacterized protein</fullName>
    </submittedName>
</protein>
<dbReference type="Proteomes" id="UP000050360">
    <property type="component" value="Unassembled WGS sequence"/>
</dbReference>
<sequence length="84" mass="9492">MQVESEESQKLITEGVTLGVTILRDPSKEYYMDDHFKSIFQNLPSSSTEPSGTNVRGWGVRGKGRVLIKYHQFSEKINLQGGPY</sequence>
<comment type="caution">
    <text evidence="1">The sequence shown here is derived from an EMBL/GenBank/DDBJ whole genome shotgun (WGS) entry which is preliminary data.</text>
</comment>
<name>A0A0P7ZJN4_9EURY</name>
<dbReference type="AlphaFoldDB" id="A0A0P7ZJN4"/>